<reference evidence="2" key="1">
    <citation type="submission" date="2020-05" db="EMBL/GenBank/DDBJ databases">
        <authorList>
            <person name="Chiriac C."/>
            <person name="Salcher M."/>
            <person name="Ghai R."/>
            <person name="Kavagutti S V."/>
        </authorList>
    </citation>
    <scope>NUCLEOTIDE SEQUENCE</scope>
</reference>
<dbReference type="PROSITE" id="PS51257">
    <property type="entry name" value="PROKAR_LIPOPROTEIN"/>
    <property type="match status" value="1"/>
</dbReference>
<sequence length="166" mass="18248">MSDKDFNGRLPGPVTGRPRRPLSNNASTASCNMRFSLFTMISGAPRSSKRCKRLLRLITRRYKSFKSLVAKRPPSSCTMGRKSGGITGTTSRIIAFGLLTRRPCSSRLLNDATILRRLIAFCLRCAERGLPFMPFSIASRSFTSSESKSIESMSILIASAPVPPVK</sequence>
<name>A0A6J6CZ50_9ZZZZ</name>
<feature type="region of interest" description="Disordered" evidence="1">
    <location>
        <begin position="1"/>
        <end position="27"/>
    </location>
</feature>
<proteinExistence type="predicted"/>
<evidence type="ECO:0000256" key="1">
    <source>
        <dbReference type="SAM" id="MobiDB-lite"/>
    </source>
</evidence>
<organism evidence="2">
    <name type="scientific">freshwater metagenome</name>
    <dbReference type="NCBI Taxonomy" id="449393"/>
    <lineage>
        <taxon>unclassified sequences</taxon>
        <taxon>metagenomes</taxon>
        <taxon>ecological metagenomes</taxon>
    </lineage>
</organism>
<protein>
    <submittedName>
        <fullName evidence="2">Unannotated protein</fullName>
    </submittedName>
</protein>
<evidence type="ECO:0000313" key="2">
    <source>
        <dbReference type="EMBL" id="CAB4556375.1"/>
    </source>
</evidence>
<gene>
    <name evidence="2" type="ORF">UFOPK1619_00079</name>
</gene>
<dbReference type="EMBL" id="CAEZTI010000007">
    <property type="protein sequence ID" value="CAB4556375.1"/>
    <property type="molecule type" value="Genomic_DNA"/>
</dbReference>
<accession>A0A6J6CZ50</accession>
<dbReference type="AlphaFoldDB" id="A0A6J6CZ50"/>